<feature type="transmembrane region" description="Helical" evidence="1">
    <location>
        <begin position="191"/>
        <end position="209"/>
    </location>
</feature>
<evidence type="ECO:0000256" key="2">
    <source>
        <dbReference type="SAM" id="SignalP"/>
    </source>
</evidence>
<feature type="signal peptide" evidence="2">
    <location>
        <begin position="1"/>
        <end position="19"/>
    </location>
</feature>
<dbReference type="RefSeq" id="WP_343862570.1">
    <property type="nucleotide sequence ID" value="NZ_BAAAFD010000019.1"/>
</dbReference>
<dbReference type="EMBL" id="BAAAFD010000019">
    <property type="protein sequence ID" value="GAA0860177.1"/>
    <property type="molecule type" value="Genomic_DNA"/>
</dbReference>
<keyword evidence="1" id="KW-1133">Transmembrane helix</keyword>
<sequence length="218" mass="23916">MKFLIPLLLLCAASTSASAALVQWDAFNDGDELAVKDLETGTIWLDLSQSADVGYFQAGDLYDNWDYATNSQVEDLLAKSFRSFVPSTNTNYQNNCYVGNSCFDETQQWLDLFGATTHRDNALVNYGFGLYADETGAVRLGGGRINGSLGNAYIYGDEFSPDYSSYVTGAPTYYYSTFLTMSAQPTINAQLSEASMLGIFLTALGFVMLRRRKALTPA</sequence>
<comment type="caution">
    <text evidence="3">The sequence shown here is derived from an EMBL/GenBank/DDBJ whole genome shotgun (WGS) entry which is preliminary data.</text>
</comment>
<evidence type="ECO:0000313" key="4">
    <source>
        <dbReference type="Proteomes" id="UP001500359"/>
    </source>
</evidence>
<organism evidence="3 4">
    <name type="scientific">Aliiglaciecola litoralis</name>
    <dbReference type="NCBI Taxonomy" id="582857"/>
    <lineage>
        <taxon>Bacteria</taxon>
        <taxon>Pseudomonadati</taxon>
        <taxon>Pseudomonadota</taxon>
        <taxon>Gammaproteobacteria</taxon>
        <taxon>Alteromonadales</taxon>
        <taxon>Alteromonadaceae</taxon>
        <taxon>Aliiglaciecola</taxon>
    </lineage>
</organism>
<protein>
    <recommendedName>
        <fullName evidence="5">PEP-CTERM protein-sorting domain-containing protein</fullName>
    </recommendedName>
</protein>
<keyword evidence="4" id="KW-1185">Reference proteome</keyword>
<gene>
    <name evidence="3" type="ORF">GCM10009114_36350</name>
</gene>
<accession>A0ABN1LTW8</accession>
<evidence type="ECO:0008006" key="5">
    <source>
        <dbReference type="Google" id="ProtNLM"/>
    </source>
</evidence>
<keyword evidence="1" id="KW-0472">Membrane</keyword>
<evidence type="ECO:0000313" key="3">
    <source>
        <dbReference type="EMBL" id="GAA0860177.1"/>
    </source>
</evidence>
<keyword evidence="2" id="KW-0732">Signal</keyword>
<evidence type="ECO:0000256" key="1">
    <source>
        <dbReference type="SAM" id="Phobius"/>
    </source>
</evidence>
<feature type="chain" id="PRO_5045554361" description="PEP-CTERM protein-sorting domain-containing protein" evidence="2">
    <location>
        <begin position="20"/>
        <end position="218"/>
    </location>
</feature>
<proteinExistence type="predicted"/>
<reference evidence="3 4" key="1">
    <citation type="journal article" date="2019" name="Int. J. Syst. Evol. Microbiol.">
        <title>The Global Catalogue of Microorganisms (GCM) 10K type strain sequencing project: providing services to taxonomists for standard genome sequencing and annotation.</title>
        <authorList>
            <consortium name="The Broad Institute Genomics Platform"/>
            <consortium name="The Broad Institute Genome Sequencing Center for Infectious Disease"/>
            <person name="Wu L."/>
            <person name="Ma J."/>
        </authorList>
    </citation>
    <scope>NUCLEOTIDE SEQUENCE [LARGE SCALE GENOMIC DNA]</scope>
    <source>
        <strain evidence="3 4">JCM 15896</strain>
    </source>
</reference>
<dbReference type="Proteomes" id="UP001500359">
    <property type="component" value="Unassembled WGS sequence"/>
</dbReference>
<name>A0ABN1LTW8_9ALTE</name>
<keyword evidence="1" id="KW-0812">Transmembrane</keyword>